<evidence type="ECO:0000256" key="10">
    <source>
        <dbReference type="ARBA" id="ARBA00022989"/>
    </source>
</evidence>
<evidence type="ECO:0000313" key="18">
    <source>
        <dbReference type="Proteomes" id="UP000018468"/>
    </source>
</evidence>
<evidence type="ECO:0000256" key="5">
    <source>
        <dbReference type="ARBA" id="ARBA00015973"/>
    </source>
</evidence>
<dbReference type="HOGENOM" id="CLU_001265_30_11_1"/>
<name>W5MW70_LEPOC</name>
<dbReference type="InterPro" id="IPR045263">
    <property type="entry name" value="GLUT"/>
</dbReference>
<dbReference type="EMBL" id="AHAT01020704">
    <property type="status" value="NOT_ANNOTATED_CDS"/>
    <property type="molecule type" value="Genomic_DNA"/>
</dbReference>
<feature type="transmembrane region" description="Helical" evidence="15">
    <location>
        <begin position="318"/>
        <end position="341"/>
    </location>
</feature>
<feature type="transmembrane region" description="Helical" evidence="15">
    <location>
        <begin position="445"/>
        <end position="465"/>
    </location>
</feature>
<dbReference type="Gene3D" id="1.20.1250.20">
    <property type="entry name" value="MFS general substrate transporter like domains"/>
    <property type="match status" value="1"/>
</dbReference>
<evidence type="ECO:0000256" key="13">
    <source>
        <dbReference type="ARBA" id="ARBA00031099"/>
    </source>
</evidence>
<feature type="transmembrane region" description="Helical" evidence="15">
    <location>
        <begin position="283"/>
        <end position="306"/>
    </location>
</feature>
<reference evidence="17" key="2">
    <citation type="submission" date="2025-08" db="UniProtKB">
        <authorList>
            <consortium name="Ensembl"/>
        </authorList>
    </citation>
    <scope>IDENTIFICATION</scope>
</reference>
<dbReference type="InterPro" id="IPR003663">
    <property type="entry name" value="Sugar/inositol_transpt"/>
</dbReference>
<dbReference type="NCBIfam" id="TIGR00879">
    <property type="entry name" value="SP"/>
    <property type="match status" value="1"/>
</dbReference>
<keyword evidence="7" id="KW-1003">Cell membrane</keyword>
<dbReference type="PANTHER" id="PTHR23503">
    <property type="entry name" value="SOLUTE CARRIER FAMILY 2"/>
    <property type="match status" value="1"/>
</dbReference>
<feature type="transmembrane region" description="Helical" evidence="15">
    <location>
        <begin position="12"/>
        <end position="32"/>
    </location>
</feature>
<feature type="transmembrane region" description="Helical" evidence="15">
    <location>
        <begin position="376"/>
        <end position="403"/>
    </location>
</feature>
<comment type="subcellular location">
    <subcellularLocation>
        <location evidence="2">Cell membrane</location>
        <location evidence="2">Sarcolemma</location>
    </subcellularLocation>
    <subcellularLocation>
        <location evidence="3">Cell membrane</location>
        <topology evidence="3">Multi-pass membrane protein</topology>
    </subcellularLocation>
</comment>
<dbReference type="GO" id="GO:0070837">
    <property type="term" value="P:dehydroascorbic acid transport"/>
    <property type="evidence" value="ECO:0000318"/>
    <property type="project" value="GO_Central"/>
</dbReference>
<evidence type="ECO:0000256" key="6">
    <source>
        <dbReference type="ARBA" id="ARBA00022448"/>
    </source>
</evidence>
<reference evidence="17" key="3">
    <citation type="submission" date="2025-09" db="UniProtKB">
        <authorList>
            <consortium name="Ensembl"/>
        </authorList>
    </citation>
    <scope>IDENTIFICATION</scope>
</reference>
<keyword evidence="9 15" id="KW-0812">Transmembrane</keyword>
<dbReference type="OMA" id="ANGWYMT"/>
<feature type="transmembrane region" description="Helical" evidence="15">
    <location>
        <begin position="74"/>
        <end position="94"/>
    </location>
</feature>
<evidence type="ECO:0000256" key="7">
    <source>
        <dbReference type="ARBA" id="ARBA00022475"/>
    </source>
</evidence>
<organism evidence="17 18">
    <name type="scientific">Lepisosteus oculatus</name>
    <name type="common">Spotted gar</name>
    <dbReference type="NCBI Taxonomy" id="7918"/>
    <lineage>
        <taxon>Eukaryota</taxon>
        <taxon>Metazoa</taxon>
        <taxon>Chordata</taxon>
        <taxon>Craniata</taxon>
        <taxon>Vertebrata</taxon>
        <taxon>Euteleostomi</taxon>
        <taxon>Actinopterygii</taxon>
        <taxon>Neopterygii</taxon>
        <taxon>Holostei</taxon>
        <taxon>Semionotiformes</taxon>
        <taxon>Lepisosteidae</taxon>
        <taxon>Lepisosteus</taxon>
    </lineage>
</organism>
<keyword evidence="11 15" id="KW-0472">Membrane</keyword>
<evidence type="ECO:0000256" key="14">
    <source>
        <dbReference type="RuleBase" id="RU003346"/>
    </source>
</evidence>
<evidence type="ECO:0000256" key="12">
    <source>
        <dbReference type="ARBA" id="ARBA00029961"/>
    </source>
</evidence>
<dbReference type="InterPro" id="IPR036259">
    <property type="entry name" value="MFS_trans_sf"/>
</dbReference>
<sequence length="506" mass="56578">VLSALCAIKMEFLLKHMLCGQVIIFIVVLGIGGSFQNGFHITVINSPSPFIQNFINESWMSRYGKPMERESVKLIWSVLVSMYSIGGLIGSISIRCFVVKFGRKKSMIYNSILSIVTAAIMGSSRKANSFEMILVARFLYGFSAGLGLNIHLMYLGESSPKQLRGLTTMTAATFTSLGKLFGQLVGLSELLGQEDLWHILLCCASFISILQLVALPFLPEAPRYLLIDKGNEEMCRKALQRLWGKRDFKVEIEEMLAEQAAINGEKPKSLSELLKDRESRWQLLTMLVVLIAIQFCGISAICAYSFNVFYEAGISEDNIRYVTLGIGVSEVLTTITCAFLIENTGRRALLWKGFICMSLIMTLITVTLYLRETISWIPYSTVCLIFLFVICFGGGPASVLPSLSHEIFIQSSRPAAFVFTGILRWVGFSVLVVAFPFLIDSLKHFSFLFFGSVCLGAGVYVFLFVPETKGKTVLEISEDFKKINVHRHWCTKNGNEDNEWIIATRL</sequence>
<dbReference type="FunFam" id="1.20.1250.20:FF:001511">
    <property type="entry name" value="Solute carrier family 2, facilitated glucose transporter member 5"/>
    <property type="match status" value="1"/>
</dbReference>
<evidence type="ECO:0000256" key="3">
    <source>
        <dbReference type="ARBA" id="ARBA00004651"/>
    </source>
</evidence>
<dbReference type="Bgee" id="ENSLOCG00000010306">
    <property type="expression patterns" value="Expressed in mesonephros and 2 other cell types or tissues"/>
</dbReference>
<dbReference type="STRING" id="7918.ENSLOCP00000012629"/>
<keyword evidence="18" id="KW-1185">Reference proteome</keyword>
<evidence type="ECO:0000256" key="2">
    <source>
        <dbReference type="ARBA" id="ARBA00004135"/>
    </source>
</evidence>
<dbReference type="GO" id="GO:0005886">
    <property type="term" value="C:plasma membrane"/>
    <property type="evidence" value="ECO:0000318"/>
    <property type="project" value="GO_Central"/>
</dbReference>
<dbReference type="GO" id="GO:0042383">
    <property type="term" value="C:sarcolemma"/>
    <property type="evidence" value="ECO:0007669"/>
    <property type="project" value="UniProtKB-SubCell"/>
</dbReference>
<keyword evidence="8" id="KW-0762">Sugar transport</keyword>
<evidence type="ECO:0000256" key="8">
    <source>
        <dbReference type="ARBA" id="ARBA00022597"/>
    </source>
</evidence>
<reference evidence="18" key="1">
    <citation type="submission" date="2011-12" db="EMBL/GenBank/DDBJ databases">
        <title>The Draft Genome of Lepisosteus oculatus.</title>
        <authorList>
            <consortium name="The Broad Institute Genome Assembly &amp; Analysis Group"/>
            <consortium name="Computational R&amp;D Group"/>
            <consortium name="and Sequencing Platform"/>
            <person name="Di Palma F."/>
            <person name="Alfoldi J."/>
            <person name="Johnson J."/>
            <person name="Berlin A."/>
            <person name="Gnerre S."/>
            <person name="Jaffe D."/>
            <person name="MacCallum I."/>
            <person name="Young S."/>
            <person name="Walker B.J."/>
            <person name="Lander E.S."/>
            <person name="Lindblad-Toh K."/>
        </authorList>
    </citation>
    <scope>NUCLEOTIDE SEQUENCE [LARGE SCALE GENOMIC DNA]</scope>
</reference>
<evidence type="ECO:0000256" key="11">
    <source>
        <dbReference type="ARBA" id="ARBA00023136"/>
    </source>
</evidence>
<evidence type="ECO:0000259" key="16">
    <source>
        <dbReference type="PROSITE" id="PS50850"/>
    </source>
</evidence>
<proteinExistence type="inferred from homology"/>
<dbReference type="GO" id="GO:0055056">
    <property type="term" value="F:D-glucose transmembrane transporter activity"/>
    <property type="evidence" value="ECO:0000318"/>
    <property type="project" value="GO_Central"/>
</dbReference>
<feature type="transmembrane region" description="Helical" evidence="15">
    <location>
        <begin position="348"/>
        <end position="370"/>
    </location>
</feature>
<comment type="catalytic activity">
    <reaction evidence="1">
        <text>D-fructose(out) = D-fructose(in)</text>
        <dbReference type="Rhea" id="RHEA:60372"/>
        <dbReference type="ChEBI" id="CHEBI:37721"/>
    </reaction>
</comment>
<dbReference type="PROSITE" id="PS00217">
    <property type="entry name" value="SUGAR_TRANSPORT_2"/>
    <property type="match status" value="1"/>
</dbReference>
<dbReference type="GO" id="GO:0046323">
    <property type="term" value="P:D-glucose import"/>
    <property type="evidence" value="ECO:0000318"/>
    <property type="project" value="GO_Central"/>
</dbReference>
<dbReference type="PROSITE" id="PS50850">
    <property type="entry name" value="MFS"/>
    <property type="match status" value="1"/>
</dbReference>
<dbReference type="SUPFAM" id="SSF103473">
    <property type="entry name" value="MFS general substrate transporter"/>
    <property type="match status" value="1"/>
</dbReference>
<feature type="transmembrane region" description="Helical" evidence="15">
    <location>
        <begin position="415"/>
        <end position="439"/>
    </location>
</feature>
<dbReference type="Proteomes" id="UP000018468">
    <property type="component" value="Linkage group LG5"/>
</dbReference>
<accession>W5MW70</accession>
<evidence type="ECO:0000256" key="9">
    <source>
        <dbReference type="ARBA" id="ARBA00022692"/>
    </source>
</evidence>
<evidence type="ECO:0000256" key="4">
    <source>
        <dbReference type="ARBA" id="ARBA00007004"/>
    </source>
</evidence>
<dbReference type="GO" id="GO:1990539">
    <property type="term" value="P:fructose import across plasma membrane"/>
    <property type="evidence" value="ECO:0007669"/>
    <property type="project" value="UniProtKB-ARBA"/>
</dbReference>
<dbReference type="InterPro" id="IPR005828">
    <property type="entry name" value="MFS_sugar_transport-like"/>
</dbReference>
<dbReference type="GO" id="GO:0005353">
    <property type="term" value="F:fructose transmembrane transporter activity"/>
    <property type="evidence" value="ECO:0007669"/>
    <property type="project" value="UniProtKB-ARBA"/>
</dbReference>
<evidence type="ECO:0000256" key="1">
    <source>
        <dbReference type="ARBA" id="ARBA00000590"/>
    </source>
</evidence>
<protein>
    <recommendedName>
        <fullName evidence="5">Solute carrier family 2, facilitated glucose transporter member 5</fullName>
    </recommendedName>
    <alternativeName>
        <fullName evidence="13">Fructose transporter</fullName>
    </alternativeName>
    <alternativeName>
        <fullName evidence="12">Glucose transporter type 5, small intestine</fullName>
    </alternativeName>
</protein>
<dbReference type="Ensembl" id="ENSLOCT00000012653.1">
    <property type="protein sequence ID" value="ENSLOCP00000012629.1"/>
    <property type="gene ID" value="ENSLOCG00000010306.1"/>
</dbReference>
<keyword evidence="10 15" id="KW-1133">Transmembrane helix</keyword>
<keyword evidence="6 14" id="KW-0813">Transport</keyword>
<evidence type="ECO:0000256" key="15">
    <source>
        <dbReference type="SAM" id="Phobius"/>
    </source>
</evidence>
<dbReference type="Pfam" id="PF00083">
    <property type="entry name" value="Sugar_tr"/>
    <property type="match status" value="1"/>
</dbReference>
<dbReference type="GeneTree" id="ENSGT00940000166173"/>
<feature type="transmembrane region" description="Helical" evidence="15">
    <location>
        <begin position="197"/>
        <end position="218"/>
    </location>
</feature>
<dbReference type="PANTHER" id="PTHR23503:SF130">
    <property type="entry name" value="SOLUTE CARRIER FAMILY 2 (FACILITATED GLUCOSE TRANSPORTER), MEMBER 9-LIKE 1"/>
    <property type="match status" value="1"/>
</dbReference>
<dbReference type="InterPro" id="IPR020846">
    <property type="entry name" value="MFS_dom"/>
</dbReference>
<comment type="similarity">
    <text evidence="4">Belongs to the major facilitator superfamily. Sugar transporter (TC 2.A.1.1) family. Glucose transporter subfamily.</text>
</comment>
<dbReference type="AlphaFoldDB" id="W5MW70"/>
<dbReference type="eggNOG" id="KOG0569">
    <property type="taxonomic scope" value="Eukaryota"/>
</dbReference>
<feature type="domain" description="Major facilitator superfamily (MFS) profile" evidence="16">
    <location>
        <begin position="26"/>
        <end position="469"/>
    </location>
</feature>
<evidence type="ECO:0000313" key="17">
    <source>
        <dbReference type="Ensembl" id="ENSLOCP00000012629.1"/>
    </source>
</evidence>
<feature type="transmembrane region" description="Helical" evidence="15">
    <location>
        <begin position="134"/>
        <end position="154"/>
    </location>
</feature>
<dbReference type="InterPro" id="IPR005829">
    <property type="entry name" value="Sugar_transporter_CS"/>
</dbReference>
<dbReference type="InParanoid" id="W5MW70"/>